<dbReference type="AlphaFoldDB" id="A0A192H3H6"/>
<dbReference type="OrthoDB" id="2304198at2"/>
<dbReference type="GeneID" id="42982913"/>
<dbReference type="InterPro" id="IPR008767">
    <property type="entry name" value="Phage_SPP1_head-tail_adaptor"/>
</dbReference>
<organism evidence="1 2">
    <name type="scientific">Loigolactobacillus backii</name>
    <dbReference type="NCBI Taxonomy" id="375175"/>
    <lineage>
        <taxon>Bacteria</taxon>
        <taxon>Bacillati</taxon>
        <taxon>Bacillota</taxon>
        <taxon>Bacilli</taxon>
        <taxon>Lactobacillales</taxon>
        <taxon>Lactobacillaceae</taxon>
        <taxon>Loigolactobacillus</taxon>
    </lineage>
</organism>
<dbReference type="RefSeq" id="WP_068280201.1">
    <property type="nucleotide sequence ID" value="NZ_CP014873.1"/>
</dbReference>
<dbReference type="Pfam" id="PF05521">
    <property type="entry name" value="Phage_HCP"/>
    <property type="match status" value="1"/>
</dbReference>
<dbReference type="STRING" id="375175.AYR53_11635"/>
<gene>
    <name evidence="1" type="ORF">AYR53_11635</name>
</gene>
<sequence length="119" mass="13326">MAKAINPSRMYLRLDFGSEADTDKINPNTGESIKGFVPQFTLWAGQWSLSLEQSLSLAGLEAKDVAVFFIRHNELVEDGMLLRKDGKQIYQVDNINFDDGLPPDGFDLITCHKWGVNHG</sequence>
<reference evidence="1 2" key="1">
    <citation type="submission" date="2016-03" db="EMBL/GenBank/DDBJ databases">
        <title>Pediococcus and Lactobacillus from brewery environment - whole genome sequencing and assembly.</title>
        <authorList>
            <person name="Behr J."/>
            <person name="Geissler A.J."/>
            <person name="Vogel R.F."/>
        </authorList>
    </citation>
    <scope>NUCLEOTIDE SEQUENCE [LARGE SCALE GENOMIC DNA]</scope>
    <source>
        <strain evidence="1 2">TMW 1.1989</strain>
    </source>
</reference>
<evidence type="ECO:0000313" key="2">
    <source>
        <dbReference type="Proteomes" id="UP000078582"/>
    </source>
</evidence>
<protein>
    <submittedName>
        <fullName evidence="1">Phage head-tail adapter protein</fullName>
    </submittedName>
</protein>
<keyword evidence="2" id="KW-1185">Reference proteome</keyword>
<accession>A0A192H3H6</accession>
<dbReference type="Gene3D" id="2.40.10.270">
    <property type="entry name" value="Bacteriophage SPP1 head-tail adaptor protein"/>
    <property type="match status" value="1"/>
</dbReference>
<name>A0A192H3H6_9LACO</name>
<dbReference type="Proteomes" id="UP000078582">
    <property type="component" value="Chromosome"/>
</dbReference>
<evidence type="ECO:0000313" key="1">
    <source>
        <dbReference type="EMBL" id="ANK63364.1"/>
    </source>
</evidence>
<dbReference type="InterPro" id="IPR038666">
    <property type="entry name" value="SSP1_head-tail_sf"/>
</dbReference>
<dbReference type="NCBIfam" id="TIGR01563">
    <property type="entry name" value="gp16_SPP1"/>
    <property type="match status" value="1"/>
</dbReference>
<proteinExistence type="predicted"/>
<dbReference type="EMBL" id="CP014873">
    <property type="protein sequence ID" value="ANK63364.1"/>
    <property type="molecule type" value="Genomic_DNA"/>
</dbReference>